<comment type="caution">
    <text evidence="1">The sequence shown here is derived from an EMBL/GenBank/DDBJ whole genome shotgun (WGS) entry which is preliminary data.</text>
</comment>
<organism evidence="1 2">
    <name type="scientific">Vibrio scophthalmi LMG 19158</name>
    <dbReference type="NCBI Taxonomy" id="870967"/>
    <lineage>
        <taxon>Bacteria</taxon>
        <taxon>Pseudomonadati</taxon>
        <taxon>Pseudomonadota</taxon>
        <taxon>Gammaproteobacteria</taxon>
        <taxon>Vibrionales</taxon>
        <taxon>Vibrionaceae</taxon>
        <taxon>Vibrio</taxon>
    </lineage>
</organism>
<protein>
    <submittedName>
        <fullName evidence="1">Uncharacterized protein</fullName>
    </submittedName>
</protein>
<dbReference type="AlphaFoldDB" id="F9RN44"/>
<gene>
    <name evidence="1" type="ORF">VIS19158_00470</name>
</gene>
<reference evidence="1 2" key="1">
    <citation type="journal article" date="2012" name="Int. J. Syst. Evol. Microbiol.">
        <title>Vibrio caribbeanicus sp. nov., isolated from the marine sponge Scleritoderma cyanea.</title>
        <authorList>
            <person name="Hoffmann M."/>
            <person name="Monday S.R."/>
            <person name="Allard M.W."/>
            <person name="Strain E.A."/>
            <person name="Whittaker P."/>
            <person name="Naum M."/>
            <person name="McCarthy P.J."/>
            <person name="Lopez J.V."/>
            <person name="Fischer M."/>
            <person name="Brown E.W."/>
        </authorList>
    </citation>
    <scope>NUCLEOTIDE SEQUENCE [LARGE SCALE GENOMIC DNA]</scope>
    <source>
        <strain evidence="1 2">LMG 19158</strain>
    </source>
</reference>
<evidence type="ECO:0000313" key="1">
    <source>
        <dbReference type="EMBL" id="EGU37584.1"/>
    </source>
</evidence>
<evidence type="ECO:0000313" key="2">
    <source>
        <dbReference type="Proteomes" id="UP000004349"/>
    </source>
</evidence>
<dbReference type="EMBL" id="AFWE01000106">
    <property type="protein sequence ID" value="EGU37584.1"/>
    <property type="molecule type" value="Genomic_DNA"/>
</dbReference>
<dbReference type="Proteomes" id="UP000004349">
    <property type="component" value="Unassembled WGS sequence"/>
</dbReference>
<name>F9RN44_9VIBR</name>
<sequence length="74" mass="9093">MYPHEVVDSMEFRLELWLKEHKKITVSQETMRRRTHEQRLEIALTTKRRRTKQFLKTGFERQRDMVDCDLLNSA</sequence>
<proteinExistence type="predicted"/>
<accession>F9RN44</accession>